<dbReference type="SUPFAM" id="SSF53901">
    <property type="entry name" value="Thiolase-like"/>
    <property type="match status" value="2"/>
</dbReference>
<keyword evidence="1" id="KW-0808">Transferase</keyword>
<accession>A0A9X2KNR2</accession>
<dbReference type="SUPFAM" id="SSF50249">
    <property type="entry name" value="Nucleic acid-binding proteins"/>
    <property type="match status" value="1"/>
</dbReference>
<gene>
    <name evidence="5" type="ORF">M9978_21970</name>
</gene>
<sequence length="488" mass="52088">MVVGIHAFGGYVPRQRLQRNAAYAATGWFAPGLKGFAKGERAFCSWDEDAVTMAVEAARDCLAGRDRSAIARVVLASTSHPFADRQNSTIVKEALFLSDATAALDVSGSKRSATSALIDAFHAVAGGAGDTLCVAAERNVAKAGSEGEYNSGHGAASVVVSKGDGCAKLIGTHSVSIDFVDHFRKEGETFDYGWEARWVREEGYGKIVVSTIVAALEKLGIDAKKIDHFVLGSSMPKISEYVAQGSGIRPEAVADTLGGVLGDAGAAQPLILLSHILERATPGQLIMVVGFGGGCDVILLETTAAIVGAAHARGISGYLEDRAPVDNYVKYLAFSGLIDLDKGMRAELDQKPILTAQYRERKSVLGLVGGKCTQTGAVQFPKSPVSISREARAIHTQEDYPLAELPAKIVTFTADYLMFSPSPPAYYGNIEFDGGGRMLAEIVDVGEEGLEIGTQLRMVFRIKAIDDRRGFSQYFWKAVPERRLSTKS</sequence>
<evidence type="ECO:0000313" key="5">
    <source>
        <dbReference type="EMBL" id="MCP3733077.1"/>
    </source>
</evidence>
<reference evidence="5" key="1">
    <citation type="submission" date="2022-05" db="EMBL/GenBank/DDBJ databases">
        <title>Sphingomonas sp. strain MG17 Genome sequencing and assembly.</title>
        <authorList>
            <person name="Kim I."/>
        </authorList>
    </citation>
    <scope>NUCLEOTIDE SEQUENCE</scope>
    <source>
        <strain evidence="5">MG17</strain>
    </source>
</reference>
<dbReference type="PANTHER" id="PTHR34069:SF2">
    <property type="entry name" value="BETA-KETOACYL-[ACYL-CARRIER-PROTEIN] SYNTHASE III"/>
    <property type="match status" value="1"/>
</dbReference>
<evidence type="ECO:0000256" key="1">
    <source>
        <dbReference type="ARBA" id="ARBA00022679"/>
    </source>
</evidence>
<dbReference type="RefSeq" id="WP_254297153.1">
    <property type="nucleotide sequence ID" value="NZ_JAMLDX010000030.1"/>
</dbReference>
<evidence type="ECO:0000259" key="3">
    <source>
        <dbReference type="Pfam" id="PF01796"/>
    </source>
</evidence>
<keyword evidence="2" id="KW-0012">Acyltransferase</keyword>
<dbReference type="AlphaFoldDB" id="A0A9X2KNR2"/>
<dbReference type="InterPro" id="IPR013747">
    <property type="entry name" value="ACP_syn_III_C"/>
</dbReference>
<proteinExistence type="predicted"/>
<protein>
    <submittedName>
        <fullName evidence="5">OB-fold domain-containing protein</fullName>
    </submittedName>
</protein>
<dbReference type="EMBL" id="JAMLDX010000030">
    <property type="protein sequence ID" value="MCP3733077.1"/>
    <property type="molecule type" value="Genomic_DNA"/>
</dbReference>
<evidence type="ECO:0000259" key="4">
    <source>
        <dbReference type="Pfam" id="PF08541"/>
    </source>
</evidence>
<dbReference type="CDD" id="cd00827">
    <property type="entry name" value="init_cond_enzymes"/>
    <property type="match status" value="1"/>
</dbReference>
<feature type="domain" description="ChsH2 C-terminal OB-fold" evidence="3">
    <location>
        <begin position="407"/>
        <end position="461"/>
    </location>
</feature>
<dbReference type="InterPro" id="IPR012340">
    <property type="entry name" value="NA-bd_OB-fold"/>
</dbReference>
<evidence type="ECO:0000313" key="6">
    <source>
        <dbReference type="Proteomes" id="UP001139451"/>
    </source>
</evidence>
<dbReference type="GO" id="GO:0044550">
    <property type="term" value="P:secondary metabolite biosynthetic process"/>
    <property type="evidence" value="ECO:0007669"/>
    <property type="project" value="TreeGrafter"/>
</dbReference>
<dbReference type="Pfam" id="PF01796">
    <property type="entry name" value="OB_ChsH2_C"/>
    <property type="match status" value="1"/>
</dbReference>
<dbReference type="Pfam" id="PF08541">
    <property type="entry name" value="ACP_syn_III_C"/>
    <property type="match status" value="1"/>
</dbReference>
<name>A0A9X2KNR2_9SPHN</name>
<organism evidence="5 6">
    <name type="scientific">Sphingomonas tagetis</name>
    <dbReference type="NCBI Taxonomy" id="2949092"/>
    <lineage>
        <taxon>Bacteria</taxon>
        <taxon>Pseudomonadati</taxon>
        <taxon>Pseudomonadota</taxon>
        <taxon>Alphaproteobacteria</taxon>
        <taxon>Sphingomonadales</taxon>
        <taxon>Sphingomonadaceae</taxon>
        <taxon>Sphingomonas</taxon>
    </lineage>
</organism>
<dbReference type="InterPro" id="IPR002878">
    <property type="entry name" value="ChsH2_C"/>
</dbReference>
<keyword evidence="6" id="KW-1185">Reference proteome</keyword>
<dbReference type="Gene3D" id="3.40.47.10">
    <property type="match status" value="2"/>
</dbReference>
<dbReference type="PANTHER" id="PTHR34069">
    <property type="entry name" value="3-OXOACYL-[ACYL-CARRIER-PROTEIN] SYNTHASE 3"/>
    <property type="match status" value="1"/>
</dbReference>
<dbReference type="Proteomes" id="UP001139451">
    <property type="component" value="Unassembled WGS sequence"/>
</dbReference>
<comment type="caution">
    <text evidence="5">The sequence shown here is derived from an EMBL/GenBank/DDBJ whole genome shotgun (WGS) entry which is preliminary data.</text>
</comment>
<feature type="domain" description="Beta-ketoacyl-[acyl-carrier-protein] synthase III C-terminal" evidence="4">
    <location>
        <begin position="216"/>
        <end position="295"/>
    </location>
</feature>
<evidence type="ECO:0000256" key="2">
    <source>
        <dbReference type="ARBA" id="ARBA00023315"/>
    </source>
</evidence>
<dbReference type="GO" id="GO:0016746">
    <property type="term" value="F:acyltransferase activity"/>
    <property type="evidence" value="ECO:0007669"/>
    <property type="project" value="UniProtKB-KW"/>
</dbReference>
<dbReference type="InterPro" id="IPR016039">
    <property type="entry name" value="Thiolase-like"/>
</dbReference>